<dbReference type="Proteomes" id="UP000266723">
    <property type="component" value="Unassembled WGS sequence"/>
</dbReference>
<name>A0ABQ7DII1_BRACR</name>
<feature type="compositionally biased region" description="Pro residues" evidence="1">
    <location>
        <begin position="194"/>
        <end position="203"/>
    </location>
</feature>
<comment type="caution">
    <text evidence="2">The sequence shown here is derived from an EMBL/GenBank/DDBJ whole genome shotgun (WGS) entry which is preliminary data.</text>
</comment>
<accession>A0ABQ7DII1</accession>
<feature type="region of interest" description="Disordered" evidence="1">
    <location>
        <begin position="130"/>
        <end position="203"/>
    </location>
</feature>
<feature type="compositionally biased region" description="Basic and acidic residues" evidence="1">
    <location>
        <begin position="56"/>
        <end position="70"/>
    </location>
</feature>
<dbReference type="EMBL" id="QGKV02000649">
    <property type="protein sequence ID" value="KAF3577150.1"/>
    <property type="molecule type" value="Genomic_DNA"/>
</dbReference>
<organism evidence="2 3">
    <name type="scientific">Brassica cretica</name>
    <name type="common">Mustard</name>
    <dbReference type="NCBI Taxonomy" id="69181"/>
    <lineage>
        <taxon>Eukaryota</taxon>
        <taxon>Viridiplantae</taxon>
        <taxon>Streptophyta</taxon>
        <taxon>Embryophyta</taxon>
        <taxon>Tracheophyta</taxon>
        <taxon>Spermatophyta</taxon>
        <taxon>Magnoliopsida</taxon>
        <taxon>eudicotyledons</taxon>
        <taxon>Gunneridae</taxon>
        <taxon>Pentapetalae</taxon>
        <taxon>rosids</taxon>
        <taxon>malvids</taxon>
        <taxon>Brassicales</taxon>
        <taxon>Brassicaceae</taxon>
        <taxon>Brassiceae</taxon>
        <taxon>Brassica</taxon>
    </lineage>
</organism>
<evidence type="ECO:0000313" key="2">
    <source>
        <dbReference type="EMBL" id="KAF3577150.1"/>
    </source>
</evidence>
<evidence type="ECO:0000313" key="3">
    <source>
        <dbReference type="Proteomes" id="UP000266723"/>
    </source>
</evidence>
<gene>
    <name evidence="2" type="ORF">DY000_02029703</name>
</gene>
<keyword evidence="3" id="KW-1185">Reference proteome</keyword>
<protein>
    <submittedName>
        <fullName evidence="2">Uncharacterized protein</fullName>
    </submittedName>
</protein>
<evidence type="ECO:0000256" key="1">
    <source>
        <dbReference type="SAM" id="MobiDB-lite"/>
    </source>
</evidence>
<reference evidence="2 3" key="1">
    <citation type="journal article" date="2020" name="BMC Genomics">
        <title>Intraspecific diversification of the crop wild relative Brassica cretica Lam. using demographic model selection.</title>
        <authorList>
            <person name="Kioukis A."/>
            <person name="Michalopoulou V.A."/>
            <person name="Briers L."/>
            <person name="Pirintsos S."/>
            <person name="Studholme D.J."/>
            <person name="Pavlidis P."/>
            <person name="Sarris P.F."/>
        </authorList>
    </citation>
    <scope>NUCLEOTIDE SEQUENCE [LARGE SCALE GENOMIC DNA]</scope>
    <source>
        <strain evidence="3">cv. PFS-1207/04</strain>
    </source>
</reference>
<proteinExistence type="predicted"/>
<feature type="region of interest" description="Disordered" evidence="1">
    <location>
        <begin position="56"/>
        <end position="93"/>
    </location>
</feature>
<sequence>MEEVGQKEVHDEDQIIDALQDMDIVGSSSFMTSDHTTRMECDVDGDDLLGDELIERESGGASLERMDSAKGHKHKRHGSSRSGARAGVPIGARPGATLSQKAVVMRRASPMKRRKALVWKDLRVELDGRGGRDGHGFSTSAKEGGEEDATTAKWRKKMEERKIWWRRQQRAGPSSGVERTMTMASSRAGFAGQPAPPAPPTRG</sequence>